<accession>A0AAE0G7R9</accession>
<keyword evidence="1" id="KW-0472">Membrane</keyword>
<feature type="transmembrane region" description="Helical" evidence="1">
    <location>
        <begin position="113"/>
        <end position="131"/>
    </location>
</feature>
<keyword evidence="1" id="KW-1133">Transmembrane helix</keyword>
<comment type="caution">
    <text evidence="3">The sequence shown here is derived from an EMBL/GenBank/DDBJ whole genome shotgun (WGS) entry which is preliminary data.</text>
</comment>
<organism evidence="3 4">
    <name type="scientific">Cymbomonas tetramitiformis</name>
    <dbReference type="NCBI Taxonomy" id="36881"/>
    <lineage>
        <taxon>Eukaryota</taxon>
        <taxon>Viridiplantae</taxon>
        <taxon>Chlorophyta</taxon>
        <taxon>Pyramimonadophyceae</taxon>
        <taxon>Pyramimonadales</taxon>
        <taxon>Pyramimonadaceae</taxon>
        <taxon>Cymbomonas</taxon>
    </lineage>
</organism>
<keyword evidence="4" id="KW-1185">Reference proteome</keyword>
<gene>
    <name evidence="3" type="ORF">CYMTET_18797</name>
</gene>
<feature type="domain" description="CSC1/OSCA1-like N-terminal transmembrane" evidence="2">
    <location>
        <begin position="17"/>
        <end position="173"/>
    </location>
</feature>
<feature type="transmembrane region" description="Helical" evidence="1">
    <location>
        <begin position="17"/>
        <end position="38"/>
    </location>
</feature>
<reference evidence="3 4" key="1">
    <citation type="journal article" date="2015" name="Genome Biol. Evol.">
        <title>Comparative Genomics of a Bacterivorous Green Alga Reveals Evolutionary Causalities and Consequences of Phago-Mixotrophic Mode of Nutrition.</title>
        <authorList>
            <person name="Burns J.A."/>
            <person name="Paasch A."/>
            <person name="Narechania A."/>
            <person name="Kim E."/>
        </authorList>
    </citation>
    <scope>NUCLEOTIDE SEQUENCE [LARGE SCALE GENOMIC DNA]</scope>
    <source>
        <strain evidence="3 4">PLY_AMNH</strain>
    </source>
</reference>
<sequence>MGDTDSEDVEVPGIDSLFFSLTINLFTFFLSVHLFTSWRAKASPTFHRLYLPHLAAEDDKETKSEEHESLLKLYGDGMESVRLLPGTKQDKMLEHVGLDGYIYLQTYEIGQKLFGILSIAMLPLALIYWLPPECEEAHGLNRLSISNVPDSSSLMFFSVLASYGVTVLLFVLLAIASRDFRKLRFKLLNLKPPGVEDFMLLVRDIPSVE</sequence>
<dbReference type="InterPro" id="IPR045122">
    <property type="entry name" value="Csc1-like"/>
</dbReference>
<dbReference type="GO" id="GO:0005227">
    <property type="term" value="F:calcium-activated cation channel activity"/>
    <property type="evidence" value="ECO:0007669"/>
    <property type="project" value="InterPro"/>
</dbReference>
<dbReference type="GO" id="GO:0005886">
    <property type="term" value="C:plasma membrane"/>
    <property type="evidence" value="ECO:0007669"/>
    <property type="project" value="TreeGrafter"/>
</dbReference>
<dbReference type="EMBL" id="LGRX02008707">
    <property type="protein sequence ID" value="KAK3272937.1"/>
    <property type="molecule type" value="Genomic_DNA"/>
</dbReference>
<evidence type="ECO:0000259" key="2">
    <source>
        <dbReference type="Pfam" id="PF13967"/>
    </source>
</evidence>
<evidence type="ECO:0000313" key="4">
    <source>
        <dbReference type="Proteomes" id="UP001190700"/>
    </source>
</evidence>
<protein>
    <recommendedName>
        <fullName evidence="2">CSC1/OSCA1-like N-terminal transmembrane domain-containing protein</fullName>
    </recommendedName>
</protein>
<evidence type="ECO:0000256" key="1">
    <source>
        <dbReference type="SAM" id="Phobius"/>
    </source>
</evidence>
<feature type="transmembrane region" description="Helical" evidence="1">
    <location>
        <begin position="151"/>
        <end position="176"/>
    </location>
</feature>
<proteinExistence type="predicted"/>
<dbReference type="PANTHER" id="PTHR13018:SF5">
    <property type="entry name" value="RE44586P"/>
    <property type="match status" value="1"/>
</dbReference>
<dbReference type="AlphaFoldDB" id="A0AAE0G7R9"/>
<dbReference type="PANTHER" id="PTHR13018">
    <property type="entry name" value="PROBABLE MEMBRANE PROTEIN DUF221-RELATED"/>
    <property type="match status" value="1"/>
</dbReference>
<dbReference type="Pfam" id="PF13967">
    <property type="entry name" value="RSN1_TM"/>
    <property type="match status" value="1"/>
</dbReference>
<evidence type="ECO:0000313" key="3">
    <source>
        <dbReference type="EMBL" id="KAK3272937.1"/>
    </source>
</evidence>
<feature type="non-terminal residue" evidence="3">
    <location>
        <position position="209"/>
    </location>
</feature>
<dbReference type="Proteomes" id="UP001190700">
    <property type="component" value="Unassembled WGS sequence"/>
</dbReference>
<dbReference type="InterPro" id="IPR032880">
    <property type="entry name" value="CSC1/OSCA1-like_N"/>
</dbReference>
<keyword evidence="1" id="KW-0812">Transmembrane</keyword>
<name>A0AAE0G7R9_9CHLO</name>